<reference evidence="3 4" key="2">
    <citation type="submission" date="2020-03" db="EMBL/GenBank/DDBJ databases">
        <authorList>
            <person name="Ichikawa N."/>
            <person name="Kimura A."/>
            <person name="Kitahashi Y."/>
            <person name="Uohara A."/>
        </authorList>
    </citation>
    <scope>NUCLEOTIDE SEQUENCE [LARGE SCALE GENOMIC DNA]</scope>
    <source>
        <strain evidence="3 4">NBRC 108638</strain>
    </source>
</reference>
<protein>
    <submittedName>
        <fullName evidence="3">Uncharacterized protein</fullName>
    </submittedName>
</protein>
<reference evidence="3 4" key="1">
    <citation type="submission" date="2020-03" db="EMBL/GenBank/DDBJ databases">
        <title>Whole genome shotgun sequence of Phytohabitans rumicis NBRC 108638.</title>
        <authorList>
            <person name="Komaki H."/>
            <person name="Tamura T."/>
        </authorList>
    </citation>
    <scope>NUCLEOTIDE SEQUENCE [LARGE SCALE GENOMIC DNA]</scope>
    <source>
        <strain evidence="3 4">NBRC 108638</strain>
    </source>
</reference>
<keyword evidence="2" id="KW-0812">Transmembrane</keyword>
<keyword evidence="2" id="KW-1133">Transmembrane helix</keyword>
<feature type="transmembrane region" description="Helical" evidence="2">
    <location>
        <begin position="44"/>
        <end position="70"/>
    </location>
</feature>
<evidence type="ECO:0000313" key="4">
    <source>
        <dbReference type="Proteomes" id="UP000482960"/>
    </source>
</evidence>
<evidence type="ECO:0000313" key="3">
    <source>
        <dbReference type="EMBL" id="GFJ96092.1"/>
    </source>
</evidence>
<dbReference type="RefSeq" id="WP_173085603.1">
    <property type="nucleotide sequence ID" value="NZ_BLPG01000002.1"/>
</dbReference>
<comment type="caution">
    <text evidence="3">The sequence shown here is derived from an EMBL/GenBank/DDBJ whole genome shotgun (WGS) entry which is preliminary data.</text>
</comment>
<organism evidence="3 4">
    <name type="scientific">Phytohabitans rumicis</name>
    <dbReference type="NCBI Taxonomy" id="1076125"/>
    <lineage>
        <taxon>Bacteria</taxon>
        <taxon>Bacillati</taxon>
        <taxon>Actinomycetota</taxon>
        <taxon>Actinomycetes</taxon>
        <taxon>Micromonosporales</taxon>
        <taxon>Micromonosporaceae</taxon>
    </lineage>
</organism>
<gene>
    <name evidence="3" type="ORF">Prum_097340</name>
</gene>
<keyword evidence="2" id="KW-0472">Membrane</keyword>
<dbReference type="EMBL" id="BLPG01000002">
    <property type="protein sequence ID" value="GFJ96092.1"/>
    <property type="molecule type" value="Genomic_DNA"/>
</dbReference>
<name>A0A6V8LFQ0_9ACTN</name>
<proteinExistence type="predicted"/>
<keyword evidence="4" id="KW-1185">Reference proteome</keyword>
<sequence>MTAQNEAAPLSGDERSELDRLRAEVATLRAAGHRPRRPGRGRRWGRTTAAVLLIVLGCALAPVSVVSVWANSMVEDTDRYVDTVAPLAEDPAIQQAVTDNITREIFKYIDVKGITTQALAALGERGTLPPTWPPSCSRWPARSPAAWRTSPRARSARWCTATPSPRRGRRRTAPRTSSWWRP</sequence>
<accession>A0A6V8LFQ0</accession>
<dbReference type="AlphaFoldDB" id="A0A6V8LFQ0"/>
<feature type="region of interest" description="Disordered" evidence="1">
    <location>
        <begin position="152"/>
        <end position="182"/>
    </location>
</feature>
<dbReference type="Proteomes" id="UP000482960">
    <property type="component" value="Unassembled WGS sequence"/>
</dbReference>
<evidence type="ECO:0000256" key="2">
    <source>
        <dbReference type="SAM" id="Phobius"/>
    </source>
</evidence>
<evidence type="ECO:0000256" key="1">
    <source>
        <dbReference type="SAM" id="MobiDB-lite"/>
    </source>
</evidence>